<proteinExistence type="predicted"/>
<dbReference type="Proteomes" id="UP000014074">
    <property type="component" value="Unassembled WGS sequence"/>
</dbReference>
<dbReference type="HOGENOM" id="CLU_660874_0_0_1"/>
<accession>R8BFX3</accession>
<organism evidence="1 2">
    <name type="scientific">Phaeoacremonium minimum (strain UCR-PA7)</name>
    <name type="common">Esca disease fungus</name>
    <name type="synonym">Togninia minima</name>
    <dbReference type="NCBI Taxonomy" id="1286976"/>
    <lineage>
        <taxon>Eukaryota</taxon>
        <taxon>Fungi</taxon>
        <taxon>Dikarya</taxon>
        <taxon>Ascomycota</taxon>
        <taxon>Pezizomycotina</taxon>
        <taxon>Sordariomycetes</taxon>
        <taxon>Sordariomycetidae</taxon>
        <taxon>Togniniales</taxon>
        <taxon>Togniniaceae</taxon>
        <taxon>Phaeoacremonium</taxon>
    </lineage>
</organism>
<sequence>MSEEIDTTLAVARFAPVLNVLEMTFCRAFQSLPGCVLTDIFGPGDYSDVGLNNLPPSFEGRNVPAHLRTKNTGYHRQSPDVDIASFPDARKKQLLDKRNTLRRPAALLKADYLQAMEQVAEEANLSLKGFFHFSESLEKVSKVLIASPQPLVAAFRQKVDELRQLRDVLGLAQALTSQKLKYTSWENACFFAALFAQRRREKDENAEPLTALSLCLVYRDWLHYRGFVNDEDIQELERIFGDLTLALLWITGFLANRSKRCDGSDLMCDRGYRGKYGLEAYRKTKELFDRIYEKRLAAVGVFYGRQEEADIREALQDADLAMTKDGIWISRCYDCDDGVIAEGVTEGVAMDITDNIVEDDAEDPAEDGDWDIRKDIAEDVIVRLVGDLDLNAGAYSDEGNDHNLEFTCRNDSLRFK</sequence>
<dbReference type="KEGG" id="tmn:UCRPA7_6325"/>
<name>R8BFX3_PHAM7</name>
<protein>
    <submittedName>
        <fullName evidence="1">Uncharacterized protein</fullName>
    </submittedName>
</protein>
<evidence type="ECO:0000313" key="2">
    <source>
        <dbReference type="Proteomes" id="UP000014074"/>
    </source>
</evidence>
<keyword evidence="2" id="KW-1185">Reference proteome</keyword>
<dbReference type="RefSeq" id="XP_007917054.1">
    <property type="nucleotide sequence ID" value="XM_007918863.1"/>
</dbReference>
<dbReference type="EMBL" id="KB933232">
    <property type="protein sequence ID" value="EON98189.1"/>
    <property type="molecule type" value="Genomic_DNA"/>
</dbReference>
<reference evidence="2" key="1">
    <citation type="journal article" date="2013" name="Genome Announc.">
        <title>Draft genome sequence of the ascomycete Phaeoacremonium aleophilum strain UCR-PA7, a causal agent of the esca disease complex in grapevines.</title>
        <authorList>
            <person name="Blanco-Ulate B."/>
            <person name="Rolshausen P."/>
            <person name="Cantu D."/>
        </authorList>
    </citation>
    <scope>NUCLEOTIDE SEQUENCE [LARGE SCALE GENOMIC DNA]</scope>
    <source>
        <strain evidence="2">UCR-PA7</strain>
    </source>
</reference>
<dbReference type="OrthoDB" id="4369670at2759"/>
<gene>
    <name evidence="1" type="ORF">UCRPA7_6325</name>
</gene>
<evidence type="ECO:0000313" key="1">
    <source>
        <dbReference type="EMBL" id="EON98189.1"/>
    </source>
</evidence>
<dbReference type="AlphaFoldDB" id="R8BFX3"/>
<dbReference type="GeneID" id="19326969"/>